<name>A0A8H7E6N1_9EURO</name>
<feature type="compositionally biased region" description="Basic and acidic residues" evidence="1">
    <location>
        <begin position="1"/>
        <end position="11"/>
    </location>
</feature>
<sequence length="67" mass="7483">MQATTGRKETSDNPCEVSANPPTTPRDRQRQKRGFHEGSAGRSGAIAPRDWDMDRPCLKLVKESEPM</sequence>
<comment type="caution">
    <text evidence="2">The sequence shown here is derived from an EMBL/GenBank/DDBJ whole genome shotgun (WGS) entry which is preliminary data.</text>
</comment>
<feature type="region of interest" description="Disordered" evidence="1">
    <location>
        <begin position="1"/>
        <end position="54"/>
    </location>
</feature>
<dbReference type="Proteomes" id="UP000606974">
    <property type="component" value="Unassembled WGS sequence"/>
</dbReference>
<organism evidence="2 3">
    <name type="scientific">Endocarpon pusillum</name>
    <dbReference type="NCBI Taxonomy" id="364733"/>
    <lineage>
        <taxon>Eukaryota</taxon>
        <taxon>Fungi</taxon>
        <taxon>Dikarya</taxon>
        <taxon>Ascomycota</taxon>
        <taxon>Pezizomycotina</taxon>
        <taxon>Eurotiomycetes</taxon>
        <taxon>Chaetothyriomycetidae</taxon>
        <taxon>Verrucariales</taxon>
        <taxon>Verrucariaceae</taxon>
        <taxon>Endocarpon</taxon>
    </lineage>
</organism>
<accession>A0A8H7E6N1</accession>
<dbReference type="AlphaFoldDB" id="A0A8H7E6N1"/>
<proteinExistence type="predicted"/>
<evidence type="ECO:0000313" key="2">
    <source>
        <dbReference type="EMBL" id="KAF7511272.1"/>
    </source>
</evidence>
<gene>
    <name evidence="2" type="ORF">GJ744_004837</name>
</gene>
<reference evidence="2" key="1">
    <citation type="submission" date="2020-02" db="EMBL/GenBank/DDBJ databases">
        <authorList>
            <person name="Palmer J.M."/>
        </authorList>
    </citation>
    <scope>NUCLEOTIDE SEQUENCE</scope>
    <source>
        <strain evidence="2">EPUS1.4</strain>
        <tissue evidence="2">Thallus</tissue>
    </source>
</reference>
<keyword evidence="3" id="KW-1185">Reference proteome</keyword>
<evidence type="ECO:0000313" key="3">
    <source>
        <dbReference type="Proteomes" id="UP000606974"/>
    </source>
</evidence>
<protein>
    <submittedName>
        <fullName evidence="2">Uncharacterized protein</fullName>
    </submittedName>
</protein>
<dbReference type="EMBL" id="JAACFV010000021">
    <property type="protein sequence ID" value="KAF7511272.1"/>
    <property type="molecule type" value="Genomic_DNA"/>
</dbReference>
<evidence type="ECO:0000256" key="1">
    <source>
        <dbReference type="SAM" id="MobiDB-lite"/>
    </source>
</evidence>